<dbReference type="Gene3D" id="2.60.120.620">
    <property type="entry name" value="q2cbj1_9rhob like domain"/>
    <property type="match status" value="1"/>
</dbReference>
<organism evidence="1">
    <name type="scientific">viral metagenome</name>
    <dbReference type="NCBI Taxonomy" id="1070528"/>
    <lineage>
        <taxon>unclassified sequences</taxon>
        <taxon>metagenomes</taxon>
        <taxon>organismal metagenomes</taxon>
    </lineage>
</organism>
<dbReference type="EMBL" id="MN740556">
    <property type="protein sequence ID" value="QHU33050.1"/>
    <property type="molecule type" value="Genomic_DNA"/>
</dbReference>
<proteinExistence type="predicted"/>
<evidence type="ECO:0000313" key="1">
    <source>
        <dbReference type="EMBL" id="QHU33050.1"/>
    </source>
</evidence>
<dbReference type="AlphaFoldDB" id="A0A6C0LRP3"/>
<name>A0A6C0LRP3_9ZZZZ</name>
<dbReference type="Pfam" id="PF03336">
    <property type="entry name" value="Pox_C4_C10"/>
    <property type="match status" value="1"/>
</dbReference>
<dbReference type="InterPro" id="IPR005004">
    <property type="entry name" value="Poxvirus_C4/C10"/>
</dbReference>
<protein>
    <submittedName>
        <fullName evidence="1">Uncharacterized protein</fullName>
    </submittedName>
</protein>
<sequence length="431" mass="50970">MDYITSKSYKNEHSFDSVSDSIIITGKTIEGYYRNLEIYNAELEHNVLNQNLRKSKTYTVHHSDYNIIFEYIDLLVQLIRKTTDYEFNLIPNSVDIIRYEKGDCSGKHYNFSPVKNKYLKYYSLLFCLDSEAEGGEIKLYLPNKVITFDEIITTGEWILFRNDIDYEELILNAGHKLIMKIGVILLDFANTNYKIYENFQNLIDNKVNIINKFVNEGILPTYDISEYVFYRKYFEEDENIIPFQILIMNSDNKRSLFTSIGYFCVGNSNIIWDIEPIKMSKLKDNNLYNIECQKRLLKKFESIKCNDNELERILSLTIFLFWNVAIQIEQSDHLKSTSDDLDKFYDKYNLLSMIEHKIDSNLLKIKNSIGYDNLNTLKKHKYHSDVISKISNKHSKILNSFQQSTLEYKMKASHENNETYTVDLYFGFIKF</sequence>
<accession>A0A6C0LRP3</accession>
<reference evidence="1" key="1">
    <citation type="journal article" date="2020" name="Nature">
        <title>Giant virus diversity and host interactions through global metagenomics.</title>
        <authorList>
            <person name="Schulz F."/>
            <person name="Roux S."/>
            <person name="Paez-Espino D."/>
            <person name="Jungbluth S."/>
            <person name="Walsh D.A."/>
            <person name="Denef V.J."/>
            <person name="McMahon K.D."/>
            <person name="Konstantinidis K.T."/>
            <person name="Eloe-Fadrosh E.A."/>
            <person name="Kyrpides N.C."/>
            <person name="Woyke T."/>
        </authorList>
    </citation>
    <scope>NUCLEOTIDE SEQUENCE</scope>
    <source>
        <strain evidence="1">GVMAG-S-1014582-52</strain>
    </source>
</reference>